<protein>
    <recommendedName>
        <fullName evidence="2">Zinc-ribbon domain-containing protein</fullName>
    </recommendedName>
</protein>
<reference evidence="3 4" key="1">
    <citation type="submission" date="2016-07" db="EMBL/GenBank/DDBJ databases">
        <title>Genome and transcriptome analysis of iron-reducing fermentative bacteria Anoxybacter fermentans.</title>
        <authorList>
            <person name="Zeng X."/>
            <person name="Shao Z."/>
        </authorList>
    </citation>
    <scope>NUCLEOTIDE SEQUENCE [LARGE SCALE GENOMIC DNA]</scope>
    <source>
        <strain evidence="3 4">DY22613</strain>
    </source>
</reference>
<keyword evidence="1" id="KW-0472">Membrane</keyword>
<dbReference type="EMBL" id="CP016379">
    <property type="protein sequence ID" value="AZR72116.1"/>
    <property type="molecule type" value="Genomic_DNA"/>
</dbReference>
<name>A0A3Q9HNI4_9FIRM</name>
<dbReference type="Proteomes" id="UP000267250">
    <property type="component" value="Chromosome"/>
</dbReference>
<evidence type="ECO:0000256" key="1">
    <source>
        <dbReference type="SAM" id="Phobius"/>
    </source>
</evidence>
<sequence length="167" mass="18522">MSGKISNRRKFVYYLGMMFIIIGFLMFLSNFIFITFEGSPFGHKGFFFRRTSPFLGFDSIVGGFAIRGVSSFTLIIIGGVLMIVGRAGLAGSGIILDPERAREDLKPWNRVKGGMINDTLNEIDVVKTVTRKLSGEEAEPVIKVRCSSCRTLNDEDAKFCKNCGKSL</sequence>
<feature type="transmembrane region" description="Helical" evidence="1">
    <location>
        <begin position="12"/>
        <end position="34"/>
    </location>
</feature>
<keyword evidence="1" id="KW-0812">Transmembrane</keyword>
<evidence type="ECO:0000259" key="2">
    <source>
        <dbReference type="Pfam" id="PF13240"/>
    </source>
</evidence>
<accession>A0A3Q9HNI4</accession>
<proteinExistence type="predicted"/>
<organism evidence="3 4">
    <name type="scientific">Anoxybacter fermentans</name>
    <dbReference type="NCBI Taxonomy" id="1323375"/>
    <lineage>
        <taxon>Bacteria</taxon>
        <taxon>Bacillati</taxon>
        <taxon>Bacillota</taxon>
        <taxon>Clostridia</taxon>
        <taxon>Halanaerobiales</taxon>
        <taxon>Anoxybacter</taxon>
    </lineage>
</organism>
<dbReference type="KEGG" id="aft:BBF96_01130"/>
<evidence type="ECO:0000313" key="4">
    <source>
        <dbReference type="Proteomes" id="UP000267250"/>
    </source>
</evidence>
<keyword evidence="1" id="KW-1133">Transmembrane helix</keyword>
<keyword evidence="4" id="KW-1185">Reference proteome</keyword>
<dbReference type="RefSeq" id="WP_127015443.1">
    <property type="nucleotide sequence ID" value="NZ_CP016379.1"/>
</dbReference>
<dbReference type="OrthoDB" id="3259185at2"/>
<gene>
    <name evidence="3" type="ORF">BBF96_01130</name>
</gene>
<dbReference type="Pfam" id="PF13240">
    <property type="entry name" value="Zn_Ribbon_1"/>
    <property type="match status" value="1"/>
</dbReference>
<dbReference type="AlphaFoldDB" id="A0A3Q9HNI4"/>
<dbReference type="InterPro" id="IPR026870">
    <property type="entry name" value="Zinc_ribbon_dom"/>
</dbReference>
<feature type="domain" description="Zinc-ribbon" evidence="2">
    <location>
        <begin position="146"/>
        <end position="167"/>
    </location>
</feature>
<feature type="transmembrane region" description="Helical" evidence="1">
    <location>
        <begin position="54"/>
        <end position="84"/>
    </location>
</feature>
<evidence type="ECO:0000313" key="3">
    <source>
        <dbReference type="EMBL" id="AZR72116.1"/>
    </source>
</evidence>